<dbReference type="InterPro" id="IPR018211">
    <property type="entry name" value="ADH_Fe_CS"/>
</dbReference>
<feature type="domain" description="Fe-containing alcohol dehydrogenase-like C-terminal" evidence="3">
    <location>
        <begin position="203"/>
        <end position="400"/>
    </location>
</feature>
<feature type="domain" description="Alcohol dehydrogenase iron-type/glycerol dehydrogenase GldA" evidence="2">
    <location>
        <begin position="18"/>
        <end position="192"/>
    </location>
</feature>
<dbReference type="Proteomes" id="UP000190285">
    <property type="component" value="Unassembled WGS sequence"/>
</dbReference>
<evidence type="ECO:0000259" key="3">
    <source>
        <dbReference type="Pfam" id="PF25137"/>
    </source>
</evidence>
<dbReference type="FunFam" id="3.40.50.1970:FF:000003">
    <property type="entry name" value="Alcohol dehydrogenase, iron-containing"/>
    <property type="match status" value="1"/>
</dbReference>
<dbReference type="GO" id="GO:1990362">
    <property type="term" value="F:butanol dehydrogenase (NAD+) activity"/>
    <property type="evidence" value="ECO:0007669"/>
    <property type="project" value="InterPro"/>
</dbReference>
<protein>
    <submittedName>
        <fullName evidence="4">Alcohol dehydrogenase, class IV</fullName>
    </submittedName>
</protein>
<sequence>MWKKTMPIREVREIRGKTSVFLGTGAIEKIFDIAKELKEKSIDKVAIVTGKSSYKRSGAWEPIEKALKENNIEYILYNGITPNPQSGHVDEATKKAIDLGAKAVIGIGGGSPIDAAKSVAIMTLYPEYTTADLYEYKFTPKKALPVIAINTTHGTGTEADRFAVVSVLEEGKEYKPAIAYDLSYPMYSINDPKLMLSLPQKQTVFTSVDAVNHVVEACTTNVSSPYCVLLAKETVDLVSEYLPRAIENGKDLEARYYLVYASSIAGIAFDNGMLHLTHALEHPLSAIKPDLAHGLGLALLLPAVVKNIYKARAAVLAEVLAPIVPGLKGDEDEGEKAGDGIRKWLKSLGINETLSDLGFKEENIERLVELAFNTPSLGLLLNCSPIEATKEVVAKIYRESL</sequence>
<dbReference type="PANTHER" id="PTHR43633:SF1">
    <property type="entry name" value="ALCOHOL DEHYDROGENASE YQHD"/>
    <property type="match status" value="1"/>
</dbReference>
<dbReference type="AlphaFoldDB" id="A0A1T5KP01"/>
<dbReference type="InterPro" id="IPR056798">
    <property type="entry name" value="ADH_Fe_C"/>
</dbReference>
<dbReference type="OrthoDB" id="9804734at2"/>
<dbReference type="InterPro" id="IPR045910">
    <property type="entry name" value="AdhA-like"/>
</dbReference>
<dbReference type="STRING" id="36842.SAMN02194393_02004"/>
<dbReference type="InterPro" id="IPR001670">
    <property type="entry name" value="ADH_Fe/GldA"/>
</dbReference>
<gene>
    <name evidence="4" type="ORF">SAMN02194393_02004</name>
</gene>
<dbReference type="Pfam" id="PF00465">
    <property type="entry name" value="Fe-ADH"/>
    <property type="match status" value="1"/>
</dbReference>
<dbReference type="Pfam" id="PF25137">
    <property type="entry name" value="ADH_Fe_C"/>
    <property type="match status" value="1"/>
</dbReference>
<dbReference type="InterPro" id="IPR044731">
    <property type="entry name" value="BDH-like"/>
</dbReference>
<dbReference type="GO" id="GO:0046872">
    <property type="term" value="F:metal ion binding"/>
    <property type="evidence" value="ECO:0007669"/>
    <property type="project" value="InterPro"/>
</dbReference>
<dbReference type="PANTHER" id="PTHR43633">
    <property type="entry name" value="ALCOHOL DEHYDROGENASE YQHD"/>
    <property type="match status" value="1"/>
</dbReference>
<evidence type="ECO:0000313" key="5">
    <source>
        <dbReference type="Proteomes" id="UP000190285"/>
    </source>
</evidence>
<dbReference type="Gene3D" id="3.40.50.1970">
    <property type="match status" value="1"/>
</dbReference>
<keyword evidence="5" id="KW-1185">Reference proteome</keyword>
<dbReference type="GO" id="GO:0005829">
    <property type="term" value="C:cytosol"/>
    <property type="evidence" value="ECO:0007669"/>
    <property type="project" value="TreeGrafter"/>
</dbReference>
<accession>A0A1T5KP01</accession>
<dbReference type="CDD" id="cd08186">
    <property type="entry name" value="Fe-ADH-like"/>
    <property type="match status" value="1"/>
</dbReference>
<name>A0A1T5KP01_9FIRM</name>
<keyword evidence="1" id="KW-0560">Oxidoreductase</keyword>
<dbReference type="RefSeq" id="WP_079491286.1">
    <property type="nucleotide sequence ID" value="NZ_FUZT01000004.1"/>
</dbReference>
<dbReference type="GO" id="GO:1990002">
    <property type="term" value="F:methylglyoxal reductase (NADPH) (acetol producing) activity"/>
    <property type="evidence" value="ECO:0007669"/>
    <property type="project" value="TreeGrafter"/>
</dbReference>
<dbReference type="EMBL" id="FUZT01000004">
    <property type="protein sequence ID" value="SKC65393.1"/>
    <property type="molecule type" value="Genomic_DNA"/>
</dbReference>
<evidence type="ECO:0000259" key="2">
    <source>
        <dbReference type="Pfam" id="PF00465"/>
    </source>
</evidence>
<proteinExistence type="predicted"/>
<evidence type="ECO:0000313" key="4">
    <source>
        <dbReference type="EMBL" id="SKC65393.1"/>
    </source>
</evidence>
<dbReference type="SUPFAM" id="SSF56796">
    <property type="entry name" value="Dehydroquinate synthase-like"/>
    <property type="match status" value="1"/>
</dbReference>
<dbReference type="GO" id="GO:0008106">
    <property type="term" value="F:alcohol dehydrogenase (NADP+) activity"/>
    <property type="evidence" value="ECO:0007669"/>
    <property type="project" value="TreeGrafter"/>
</dbReference>
<dbReference type="Gene3D" id="1.20.1090.10">
    <property type="entry name" value="Dehydroquinate synthase-like - alpha domain"/>
    <property type="match status" value="1"/>
</dbReference>
<evidence type="ECO:0000256" key="1">
    <source>
        <dbReference type="ARBA" id="ARBA00023002"/>
    </source>
</evidence>
<reference evidence="4 5" key="1">
    <citation type="submission" date="2017-02" db="EMBL/GenBank/DDBJ databases">
        <authorList>
            <person name="Peterson S.W."/>
        </authorList>
    </citation>
    <scope>NUCLEOTIDE SEQUENCE [LARGE SCALE GENOMIC DNA]</scope>
    <source>
        <strain evidence="4 5">M1</strain>
    </source>
</reference>
<dbReference type="PROSITE" id="PS00913">
    <property type="entry name" value="ADH_IRON_1"/>
    <property type="match status" value="1"/>
</dbReference>
<organism evidence="4 5">
    <name type="scientific">Maledivibacter halophilus</name>
    <dbReference type="NCBI Taxonomy" id="36842"/>
    <lineage>
        <taxon>Bacteria</taxon>
        <taxon>Bacillati</taxon>
        <taxon>Bacillota</taxon>
        <taxon>Clostridia</taxon>
        <taxon>Peptostreptococcales</taxon>
        <taxon>Caminicellaceae</taxon>
        <taxon>Maledivibacter</taxon>
    </lineage>
</organism>